<dbReference type="EMBL" id="NEEU01000003">
    <property type="protein sequence ID" value="PJD76214.1"/>
    <property type="molecule type" value="Genomic_DNA"/>
</dbReference>
<protein>
    <submittedName>
        <fullName evidence="1">Amino acid ABC transporter</fullName>
    </submittedName>
</protein>
<accession>A0A2J0PRL8</accession>
<sequence length="44" mass="5174">MHAFVTLRKIPRLSVIHHFYAPQRNNYSGFGLFITGSQWKRNLA</sequence>
<evidence type="ECO:0000313" key="1">
    <source>
        <dbReference type="EMBL" id="PJD76214.1"/>
    </source>
</evidence>
<gene>
    <name evidence="1" type="ORF">B9Q37_11210</name>
</gene>
<evidence type="ECO:0000313" key="2">
    <source>
        <dbReference type="Proteomes" id="UP000230495"/>
    </source>
</evidence>
<name>A0A2J0PRL8_9ENTR</name>
<organism evidence="1">
    <name type="scientific">Enterobacter kobei</name>
    <dbReference type="NCBI Taxonomy" id="208224"/>
    <lineage>
        <taxon>Bacteria</taxon>
        <taxon>Pseudomonadati</taxon>
        <taxon>Pseudomonadota</taxon>
        <taxon>Gammaproteobacteria</taxon>
        <taxon>Enterobacterales</taxon>
        <taxon>Enterobacteriaceae</taxon>
        <taxon>Enterobacter</taxon>
        <taxon>Enterobacter cloacae complex</taxon>
    </lineage>
</organism>
<comment type="caution">
    <text evidence="1">The sequence shown here is derived from an EMBL/GenBank/DDBJ whole genome shotgun (WGS) entry which is preliminary data.</text>
</comment>
<dbReference type="AlphaFoldDB" id="A0A2J0PRL8"/>
<proteinExistence type="predicted"/>
<reference evidence="1 2" key="1">
    <citation type="journal article" date="2017" name="J. Antimicrob. Chemother.">
        <title>Characterization of the population structure, drug resistance mechanisms and plasmids of the community-associated Enterobacter cloacae complex in China.</title>
        <authorList>
            <person name="Zhou K."/>
            <person name="Yu W."/>
            <person name="Cao X."/>
            <person name="Shen P."/>
            <person name="Lu H."/>
            <person name="Luo Q."/>
            <person name="Rossen J.W.A."/>
            <person name="Xiao Y."/>
        </authorList>
    </citation>
    <scope>NUCLEOTIDE SEQUENCE [LARGE SCALE GENOMIC DNA]</scope>
    <source>
        <strain evidence="1">ECC1097</strain>
    </source>
</reference>
<dbReference type="Proteomes" id="UP000230495">
    <property type="component" value="Unassembled WGS sequence"/>
</dbReference>